<comment type="caution">
    <text evidence="1">The sequence shown here is derived from an EMBL/GenBank/DDBJ whole genome shotgun (WGS) entry which is preliminary data.</text>
</comment>
<reference evidence="1" key="1">
    <citation type="submission" date="2021-07" db="EMBL/GenBank/DDBJ databases">
        <title>Draft genome sequence of carbapenem-resistant Aeromonas spp. in Japan.</title>
        <authorList>
            <person name="Maehana S."/>
            <person name="Suzuki M."/>
            <person name="Kitasato H."/>
        </authorList>
    </citation>
    <scope>NUCLEOTIDE SEQUENCE</scope>
    <source>
        <strain evidence="1">KAM351</strain>
    </source>
</reference>
<proteinExistence type="predicted"/>
<dbReference type="Proteomes" id="UP000886934">
    <property type="component" value="Unassembled WGS sequence"/>
</dbReference>
<dbReference type="EMBL" id="BPNN01000033">
    <property type="protein sequence ID" value="GJA63815.1"/>
    <property type="molecule type" value="Genomic_DNA"/>
</dbReference>
<evidence type="ECO:0000313" key="1">
    <source>
        <dbReference type="EMBL" id="GJA63815.1"/>
    </source>
</evidence>
<gene>
    <name evidence="1" type="ORF">KAM351_24260</name>
</gene>
<name>A0AA37FV64_AERCA</name>
<sequence>MAGESAQGLQAIAAYTDVVSQVLELLAQQDLVGVIVIDHQDMQPMGEGLSLVGLGRRHCRDRGGGLLGEREGQPYLEPGAFADLAVNGYLPPIIWHRMRAMLRPSPLPGNWPWPWAR</sequence>
<organism evidence="1 2">
    <name type="scientific">Aeromonas caviae</name>
    <name type="common">Aeromonas punctata</name>
    <dbReference type="NCBI Taxonomy" id="648"/>
    <lineage>
        <taxon>Bacteria</taxon>
        <taxon>Pseudomonadati</taxon>
        <taxon>Pseudomonadota</taxon>
        <taxon>Gammaproteobacteria</taxon>
        <taxon>Aeromonadales</taxon>
        <taxon>Aeromonadaceae</taxon>
        <taxon>Aeromonas</taxon>
    </lineage>
</organism>
<dbReference type="AlphaFoldDB" id="A0AA37FV64"/>
<evidence type="ECO:0000313" key="2">
    <source>
        <dbReference type="Proteomes" id="UP000886934"/>
    </source>
</evidence>
<protein>
    <submittedName>
        <fullName evidence="1">Uncharacterized protein</fullName>
    </submittedName>
</protein>
<accession>A0AA37FV64</accession>